<dbReference type="InterPro" id="IPR052819">
    <property type="entry name" value="Chromatin_regulatory_protein"/>
</dbReference>
<dbReference type="Proteomes" id="UP000005018">
    <property type="component" value="Chromosome 8"/>
</dbReference>
<reference evidence="7 8" key="1">
    <citation type="journal article" date="2012" name="PLoS ONE">
        <title>Sequence and analysis of the genome of the pathogenic yeast Candida orthopsilosis.</title>
        <authorList>
            <person name="Riccombeni A."/>
            <person name="Vidanes G."/>
            <person name="Proux-Wera E."/>
            <person name="Wolfe K.H."/>
            <person name="Butler G."/>
        </authorList>
    </citation>
    <scope>NUCLEOTIDE SEQUENCE [LARGE SCALE GENOMIC DNA]</scope>
    <source>
        <strain evidence="7 8">Co 90-125</strain>
    </source>
</reference>
<feature type="region of interest" description="Disordered" evidence="5">
    <location>
        <begin position="1"/>
        <end position="157"/>
    </location>
</feature>
<name>H8XAZ4_CANO9</name>
<dbReference type="PANTHER" id="PTHR47636:SF1">
    <property type="entry name" value="TRANSCRIPTIONAL REGULATORY PROTEIN RCO1"/>
    <property type="match status" value="1"/>
</dbReference>
<feature type="domain" description="PHD-type" evidence="6">
    <location>
        <begin position="264"/>
        <end position="311"/>
    </location>
</feature>
<dbReference type="Gene3D" id="3.30.40.10">
    <property type="entry name" value="Zinc/RING finger domain, C3HC4 (zinc finger)"/>
    <property type="match status" value="1"/>
</dbReference>
<dbReference type="KEGG" id="cot:CORT_0H01260"/>
<keyword evidence="1" id="KW-0479">Metal-binding</keyword>
<dbReference type="PROSITE" id="PS01359">
    <property type="entry name" value="ZF_PHD_1"/>
    <property type="match status" value="1"/>
</dbReference>
<dbReference type="Pfam" id="PF00628">
    <property type="entry name" value="PHD"/>
    <property type="match status" value="2"/>
</dbReference>
<evidence type="ECO:0000313" key="8">
    <source>
        <dbReference type="Proteomes" id="UP000005018"/>
    </source>
</evidence>
<dbReference type="InterPro" id="IPR019786">
    <property type="entry name" value="Zinc_finger_PHD-type_CS"/>
</dbReference>
<feature type="compositionally biased region" description="Low complexity" evidence="5">
    <location>
        <begin position="187"/>
        <end position="211"/>
    </location>
</feature>
<evidence type="ECO:0000256" key="5">
    <source>
        <dbReference type="SAM" id="MobiDB-lite"/>
    </source>
</evidence>
<dbReference type="PROSITE" id="PS50016">
    <property type="entry name" value="ZF_PHD_2"/>
    <property type="match status" value="1"/>
</dbReference>
<accession>H8XAZ4</accession>
<dbReference type="CDD" id="cd15534">
    <property type="entry name" value="PHD2_PHF12_Rco1"/>
    <property type="match status" value="1"/>
</dbReference>
<keyword evidence="8" id="KW-1185">Reference proteome</keyword>
<dbReference type="AlphaFoldDB" id="H8XAZ4"/>
<keyword evidence="2 4" id="KW-0863">Zinc-finger</keyword>
<evidence type="ECO:0000313" key="7">
    <source>
        <dbReference type="EMBL" id="CCG25242.1"/>
    </source>
</evidence>
<dbReference type="GeneID" id="14542300"/>
<feature type="region of interest" description="Disordered" evidence="5">
    <location>
        <begin position="178"/>
        <end position="248"/>
    </location>
</feature>
<protein>
    <submittedName>
        <fullName evidence="7">Rco1 protein</fullName>
    </submittedName>
</protein>
<evidence type="ECO:0000256" key="4">
    <source>
        <dbReference type="PROSITE-ProRule" id="PRU00146"/>
    </source>
</evidence>
<feature type="compositionally biased region" description="Low complexity" evidence="5">
    <location>
        <begin position="18"/>
        <end position="28"/>
    </location>
</feature>
<dbReference type="InterPro" id="IPR019787">
    <property type="entry name" value="Znf_PHD-finger"/>
</dbReference>
<dbReference type="PANTHER" id="PTHR47636">
    <property type="entry name" value="TRANSCRIPTIONAL REGULATORY PROTEIN RCO1"/>
    <property type="match status" value="1"/>
</dbReference>
<dbReference type="GO" id="GO:0032221">
    <property type="term" value="C:Rpd3S complex"/>
    <property type="evidence" value="ECO:0007669"/>
    <property type="project" value="TreeGrafter"/>
</dbReference>
<dbReference type="HOGENOM" id="CLU_020803_0_0_1"/>
<feature type="compositionally biased region" description="Low complexity" evidence="5">
    <location>
        <begin position="231"/>
        <end position="243"/>
    </location>
</feature>
<evidence type="ECO:0000259" key="6">
    <source>
        <dbReference type="PROSITE" id="PS50016"/>
    </source>
</evidence>
<keyword evidence="3" id="KW-0862">Zinc</keyword>
<dbReference type="SMART" id="SM00249">
    <property type="entry name" value="PHD"/>
    <property type="match status" value="2"/>
</dbReference>
<evidence type="ECO:0000256" key="2">
    <source>
        <dbReference type="ARBA" id="ARBA00022771"/>
    </source>
</evidence>
<sequence length="685" mass="77351">MGLRDRSRSNSAHSLNGSSTTSSVSTSTKNENGKTQNKKRKSTDSGKSNGSSKRKSTRLAQLEVNNILKLSASPYIKENKKVETISDSEASSISSGQDTKFTEPELAPPTPSYTGLPLEEFPSAKIKKESLWPQKLRRGKGRGSDSSREVSQAPEIDKVKEEKLEELYRSQLKTPITQDITNESEIRTPSTATPRATKTTKLKLTVQTPKQPINKKSSKSTPKSALKKLKFTSPKKSPSTKLLAPDTKVKNELHHEEDTHKDNDDFCFACGRPGIFICCETCPKSFHFTCCDPPIEEPPEDDWYCHECLAKRYPQLIPNWKDIGIFGKLLNDLEVRNPKVFQLPKNLRENTFIGVYTGENGDYADDTEKPDIPASKRNGQQISGCNRNEDLEVECLYDERGYPYLCHKCGESGQNHRALIRCDYCPLVYHVDCLPYPMFGPKTIGDKWRCPNHIKDLLPRGLPELRQFKDTEVVEGSLRSNFLKMLAMESLVVKFDTDQYFKDNSEHTLDEFEVYPDDLSKSNVLSLWGSDMDAIHPSYQVPVCFRAESTRDGVSAKMSTKVEGIPKSASSNSTTYRIPERSILLDFVQKIQSKDVILASNMEYEYNKRLEENPQELEAVTGLESIKERQKKLNLDALLKVVNMEDQQASKSRKLASDEIDELLKIKKLMEAKGQDALLNFLKSS</sequence>
<dbReference type="InterPro" id="IPR011011">
    <property type="entry name" value="Znf_FYVE_PHD"/>
</dbReference>
<dbReference type="OrthoDB" id="5876363at2759"/>
<dbReference type="EMBL" id="HE681726">
    <property type="protein sequence ID" value="CCG25242.1"/>
    <property type="molecule type" value="Genomic_DNA"/>
</dbReference>
<gene>
    <name evidence="7" type="ORF">CORT_0H01260</name>
</gene>
<dbReference type="InterPro" id="IPR001965">
    <property type="entry name" value="Znf_PHD"/>
</dbReference>
<dbReference type="eggNOG" id="KOG4299">
    <property type="taxonomic scope" value="Eukaryota"/>
</dbReference>
<organism evidence="7 8">
    <name type="scientific">Candida orthopsilosis (strain 90-125)</name>
    <name type="common">Yeast</name>
    <dbReference type="NCBI Taxonomy" id="1136231"/>
    <lineage>
        <taxon>Eukaryota</taxon>
        <taxon>Fungi</taxon>
        <taxon>Dikarya</taxon>
        <taxon>Ascomycota</taxon>
        <taxon>Saccharomycotina</taxon>
        <taxon>Pichiomycetes</taxon>
        <taxon>Debaryomycetaceae</taxon>
        <taxon>Candida/Lodderomyces clade</taxon>
        <taxon>Candida</taxon>
    </lineage>
</organism>
<dbReference type="Gene3D" id="2.30.30.1150">
    <property type="match status" value="1"/>
</dbReference>
<dbReference type="GO" id="GO:0006357">
    <property type="term" value="P:regulation of transcription by RNA polymerase II"/>
    <property type="evidence" value="ECO:0007669"/>
    <property type="project" value="TreeGrafter"/>
</dbReference>
<proteinExistence type="predicted"/>
<dbReference type="CDD" id="cd15535">
    <property type="entry name" value="PHD1_Rco1"/>
    <property type="match status" value="1"/>
</dbReference>
<dbReference type="GO" id="GO:0008270">
    <property type="term" value="F:zinc ion binding"/>
    <property type="evidence" value="ECO:0007669"/>
    <property type="project" value="UniProtKB-KW"/>
</dbReference>
<dbReference type="SUPFAM" id="SSF57903">
    <property type="entry name" value="FYVE/PHD zinc finger"/>
    <property type="match status" value="2"/>
</dbReference>
<dbReference type="InterPro" id="IPR013083">
    <property type="entry name" value="Znf_RING/FYVE/PHD"/>
</dbReference>
<evidence type="ECO:0000256" key="1">
    <source>
        <dbReference type="ARBA" id="ARBA00022723"/>
    </source>
</evidence>
<evidence type="ECO:0000256" key="3">
    <source>
        <dbReference type="ARBA" id="ARBA00022833"/>
    </source>
</evidence>
<dbReference type="RefSeq" id="XP_003871367.1">
    <property type="nucleotide sequence ID" value="XM_003871318.1"/>
</dbReference>